<dbReference type="AlphaFoldDB" id="A0A1U7XD95"/>
<dbReference type="eggNOG" id="KOG0017">
    <property type="taxonomic scope" value="Eukaryota"/>
</dbReference>
<organism evidence="2 3">
    <name type="scientific">Nicotiana sylvestris</name>
    <name type="common">Wood tobacco</name>
    <name type="synonym">South American tobacco</name>
    <dbReference type="NCBI Taxonomy" id="4096"/>
    <lineage>
        <taxon>Eukaryota</taxon>
        <taxon>Viridiplantae</taxon>
        <taxon>Streptophyta</taxon>
        <taxon>Embryophyta</taxon>
        <taxon>Tracheophyta</taxon>
        <taxon>Spermatophyta</taxon>
        <taxon>Magnoliopsida</taxon>
        <taxon>eudicotyledons</taxon>
        <taxon>Gunneridae</taxon>
        <taxon>Pentapetalae</taxon>
        <taxon>asterids</taxon>
        <taxon>lamiids</taxon>
        <taxon>Solanales</taxon>
        <taxon>Solanaceae</taxon>
        <taxon>Nicotianoideae</taxon>
        <taxon>Nicotianeae</taxon>
        <taxon>Nicotiana</taxon>
    </lineage>
</organism>
<dbReference type="Proteomes" id="UP000189701">
    <property type="component" value="Unplaced"/>
</dbReference>
<dbReference type="InterPro" id="IPR054722">
    <property type="entry name" value="PolX-like_BBD"/>
</dbReference>
<sequence>MVANKTNWMLDIGASRHLCANKELFHDFEESTDGECVYMCNSTTTRVMGKGKILLKLTSRKALALNNVLYVPSLRRNLVSSALLNKAGLKLIFEYDKVVISRGGDFVGKGYLSGGLFVLNITQKITNNASTFNSAYISESIDLRHDILAPVRTPYDSSIHLRKNKEFSVSQTEYAKIIGRVMFLMNYTRSDIAYAVSRLSRYTHNLSSEHWNALYRLLRYLRGTISWKSSKQTCIAGSTMKYEFIALELVGQEAEWLRNFLVDVPLWRRQASPVSLYCDSQEATGIARNSIYNRKRRYIRIRHDA</sequence>
<feature type="domain" description="Retrovirus-related Pol polyprotein from transposon TNT 1-94-like beta-barrel" evidence="1">
    <location>
        <begin position="8"/>
        <end position="88"/>
    </location>
</feature>
<evidence type="ECO:0000259" key="1">
    <source>
        <dbReference type="Pfam" id="PF22936"/>
    </source>
</evidence>
<name>A0A1U7XD95_NICSY</name>
<dbReference type="Pfam" id="PF22936">
    <property type="entry name" value="Pol_BBD"/>
    <property type="match status" value="1"/>
</dbReference>
<feature type="non-terminal residue" evidence="3">
    <location>
        <position position="305"/>
    </location>
</feature>
<evidence type="ECO:0000313" key="2">
    <source>
        <dbReference type="Proteomes" id="UP000189701"/>
    </source>
</evidence>
<evidence type="ECO:0000313" key="3">
    <source>
        <dbReference type="RefSeq" id="XP_009784430.1"/>
    </source>
</evidence>
<reference evidence="2" key="1">
    <citation type="journal article" date="2013" name="Genome Biol.">
        <title>Reference genomes and transcriptomes of Nicotiana sylvestris and Nicotiana tomentosiformis.</title>
        <authorList>
            <person name="Sierro N."/>
            <person name="Battey J.N."/>
            <person name="Ouadi S."/>
            <person name="Bovet L."/>
            <person name="Goepfert S."/>
            <person name="Bakaher N."/>
            <person name="Peitsch M.C."/>
            <person name="Ivanov N.V."/>
        </authorList>
    </citation>
    <scope>NUCLEOTIDE SEQUENCE [LARGE SCALE GENOMIC DNA]</scope>
</reference>
<protein>
    <submittedName>
        <fullName evidence="3">Uncharacterized protein LOC104232850</fullName>
    </submittedName>
</protein>
<dbReference type="PANTHER" id="PTHR47592:SF30">
    <property type="entry name" value="CCHC-TYPE DOMAIN-CONTAINING PROTEIN"/>
    <property type="match status" value="1"/>
</dbReference>
<dbReference type="PANTHER" id="PTHR47592">
    <property type="entry name" value="PBF68 PROTEIN"/>
    <property type="match status" value="1"/>
</dbReference>
<keyword evidence="2" id="KW-1185">Reference proteome</keyword>
<dbReference type="STRING" id="4096.A0A1U7XD95"/>
<reference evidence="3" key="2">
    <citation type="submission" date="2025-08" db="UniProtKB">
        <authorList>
            <consortium name="RefSeq"/>
        </authorList>
    </citation>
    <scope>IDENTIFICATION</scope>
    <source>
        <tissue evidence="3">Leaf</tissue>
    </source>
</reference>
<dbReference type="RefSeq" id="XP_009784430.1">
    <property type="nucleotide sequence ID" value="XM_009786128.1"/>
</dbReference>
<gene>
    <name evidence="3" type="primary">LOC104232850</name>
</gene>
<accession>A0A1U7XD95</accession>
<proteinExistence type="predicted"/>
<dbReference type="CDD" id="cd09272">
    <property type="entry name" value="RNase_HI_RT_Ty1"/>
    <property type="match status" value="1"/>
</dbReference>